<dbReference type="Gene3D" id="3.90.320.10">
    <property type="match status" value="1"/>
</dbReference>
<accession>A0A4Z0R290</accession>
<keyword evidence="10" id="KW-1185">Reference proteome</keyword>
<evidence type="ECO:0000256" key="4">
    <source>
        <dbReference type="ARBA" id="ARBA00022806"/>
    </source>
</evidence>
<keyword evidence="2" id="KW-0227">DNA damage</keyword>
<reference evidence="9 10" key="1">
    <citation type="submission" date="2019-03" db="EMBL/GenBank/DDBJ databases">
        <title>Draft Genome Sequence of Desulfosporosinus fructosivorans Strain 63.6F, Isolated from Marine Sediment in the Baltic Sea.</title>
        <authorList>
            <person name="Hausmann B."/>
            <person name="Vandieken V."/>
            <person name="Pjevac P."/>
            <person name="Schreck K."/>
            <person name="Herbold C.W."/>
            <person name="Loy A."/>
        </authorList>
    </citation>
    <scope>NUCLEOTIDE SEQUENCE [LARGE SCALE GENOMIC DNA]</scope>
    <source>
        <strain evidence="9 10">63.6F</strain>
    </source>
</reference>
<dbReference type="GO" id="GO:0016787">
    <property type="term" value="F:hydrolase activity"/>
    <property type="evidence" value="ECO:0007669"/>
    <property type="project" value="UniProtKB-KW"/>
</dbReference>
<evidence type="ECO:0000256" key="5">
    <source>
        <dbReference type="ARBA" id="ARBA00022840"/>
    </source>
</evidence>
<evidence type="ECO:0000313" key="10">
    <source>
        <dbReference type="Proteomes" id="UP000298460"/>
    </source>
</evidence>
<evidence type="ECO:0000256" key="1">
    <source>
        <dbReference type="ARBA" id="ARBA00022741"/>
    </source>
</evidence>
<dbReference type="AlphaFoldDB" id="A0A4Z0R290"/>
<evidence type="ECO:0000313" key="9">
    <source>
        <dbReference type="EMBL" id="TGE37202.1"/>
    </source>
</evidence>
<dbReference type="EMBL" id="SPQQ01000005">
    <property type="protein sequence ID" value="TGE37202.1"/>
    <property type="molecule type" value="Genomic_DNA"/>
</dbReference>
<dbReference type="GO" id="GO:0003677">
    <property type="term" value="F:DNA binding"/>
    <property type="evidence" value="ECO:0007669"/>
    <property type="project" value="UniProtKB-KW"/>
</dbReference>
<evidence type="ECO:0000256" key="2">
    <source>
        <dbReference type="ARBA" id="ARBA00022763"/>
    </source>
</evidence>
<keyword evidence="3" id="KW-0378">Hydrolase</keyword>
<organism evidence="9 10">
    <name type="scientific">Desulfosporosinus fructosivorans</name>
    <dbReference type="NCBI Taxonomy" id="2018669"/>
    <lineage>
        <taxon>Bacteria</taxon>
        <taxon>Bacillati</taxon>
        <taxon>Bacillota</taxon>
        <taxon>Clostridia</taxon>
        <taxon>Eubacteriales</taxon>
        <taxon>Desulfitobacteriaceae</taxon>
        <taxon>Desulfosporosinus</taxon>
    </lineage>
</organism>
<dbReference type="InterPro" id="IPR038726">
    <property type="entry name" value="PDDEXK_AddAB-type"/>
</dbReference>
<feature type="domain" description="PD-(D/E)XK endonuclease-like" evidence="8">
    <location>
        <begin position="45"/>
        <end position="145"/>
    </location>
</feature>
<dbReference type="Pfam" id="PF12705">
    <property type="entry name" value="PDDEXK_1"/>
    <property type="match status" value="1"/>
</dbReference>
<evidence type="ECO:0000259" key="8">
    <source>
        <dbReference type="Pfam" id="PF12705"/>
    </source>
</evidence>
<evidence type="ECO:0000256" key="7">
    <source>
        <dbReference type="ARBA" id="ARBA00023204"/>
    </source>
</evidence>
<keyword evidence="7" id="KW-0234">DNA repair</keyword>
<comment type="caution">
    <text evidence="9">The sequence shown here is derived from an EMBL/GenBank/DDBJ whole genome shotgun (WGS) entry which is preliminary data.</text>
</comment>
<dbReference type="GO" id="GO:0006281">
    <property type="term" value="P:DNA repair"/>
    <property type="evidence" value="ECO:0007669"/>
    <property type="project" value="UniProtKB-KW"/>
</dbReference>
<keyword evidence="4" id="KW-0347">Helicase</keyword>
<gene>
    <name evidence="9" type="ORF">E4K67_15120</name>
</gene>
<keyword evidence="1" id="KW-0547">Nucleotide-binding</keyword>
<sequence>MTDRELITGRSFQLCKSRSDDVMNLSSRPPLYTLPTYSLTSDILGFIRCGLQYRYTRVGRLPSSRPVQMWFGQFIHGVMEESYLKYAAAKKLGQIQGPPWTTQEIDDICDAVQDRLRVQGLVPWTPQVEAIGRARAQQMINELGPDLFPLIYRAEVRLTGARLLPALPAPYQIRVADRYEIAGVVDVITHVQLKNPATQSNKLVQAIIAALPKKVPKEFEIIVDYKGMRRPSLPDPKSSQPSLWEHHEWQVQTYAHLRQMHEDSHPIVAGVLVYVNELEPSKQDLLDLMEDVRNSRTDVRPDQFPVVDKLLQGWKKKDVPPALPADFRLKRALHITPVDPNSIQLALGQFDKVVQNIEICRAKETLCGNLMTCWDMNNSDHRTCTACDSKTFCTNSPEKGMPKLPGIKLKL</sequence>
<proteinExistence type="predicted"/>
<evidence type="ECO:0000256" key="3">
    <source>
        <dbReference type="ARBA" id="ARBA00022801"/>
    </source>
</evidence>
<keyword evidence="5" id="KW-0067">ATP-binding</keyword>
<dbReference type="Proteomes" id="UP000298460">
    <property type="component" value="Unassembled WGS sequence"/>
</dbReference>
<name>A0A4Z0R290_9FIRM</name>
<protein>
    <recommendedName>
        <fullName evidence="8">PD-(D/E)XK endonuclease-like domain-containing protein</fullName>
    </recommendedName>
</protein>
<keyword evidence="6" id="KW-0238">DNA-binding</keyword>
<dbReference type="InterPro" id="IPR011604">
    <property type="entry name" value="PDDEXK-like_dom_sf"/>
</dbReference>
<evidence type="ECO:0000256" key="6">
    <source>
        <dbReference type="ARBA" id="ARBA00023125"/>
    </source>
</evidence>
<dbReference type="GO" id="GO:0004386">
    <property type="term" value="F:helicase activity"/>
    <property type="evidence" value="ECO:0007669"/>
    <property type="project" value="UniProtKB-KW"/>
</dbReference>
<dbReference type="GO" id="GO:0005524">
    <property type="term" value="F:ATP binding"/>
    <property type="evidence" value="ECO:0007669"/>
    <property type="project" value="UniProtKB-KW"/>
</dbReference>